<dbReference type="InParanoid" id="A0A1Y1YWU5"/>
<evidence type="ECO:0000256" key="1">
    <source>
        <dbReference type="SAM" id="SignalP"/>
    </source>
</evidence>
<dbReference type="AlphaFoldDB" id="A0A1Y1YWU5"/>
<dbReference type="EMBL" id="MCFE01000057">
    <property type="protein sequence ID" value="ORY02439.1"/>
    <property type="molecule type" value="Genomic_DNA"/>
</dbReference>
<feature type="chain" id="PRO_5011907678" evidence="1">
    <location>
        <begin position="21"/>
        <end position="83"/>
    </location>
</feature>
<dbReference type="EMBL" id="MCFE01000057">
    <property type="protein sequence ID" value="ORY02438.1"/>
    <property type="molecule type" value="Genomic_DNA"/>
</dbReference>
<accession>A0A1Y1YWU5</accession>
<keyword evidence="5" id="KW-1185">Reference proteome</keyword>
<feature type="signal peptide" evidence="1">
    <location>
        <begin position="1"/>
        <end position="20"/>
    </location>
</feature>
<proteinExistence type="predicted"/>
<keyword evidence="1" id="KW-0732">Signal</keyword>
<protein>
    <submittedName>
        <fullName evidence="3">Uncharacterized protein</fullName>
    </submittedName>
</protein>
<evidence type="ECO:0000313" key="3">
    <source>
        <dbReference type="EMBL" id="ORY02439.1"/>
    </source>
</evidence>
<organism evidence="3 5">
    <name type="scientific">Basidiobolus meristosporus CBS 931.73</name>
    <dbReference type="NCBI Taxonomy" id="1314790"/>
    <lineage>
        <taxon>Eukaryota</taxon>
        <taxon>Fungi</taxon>
        <taxon>Fungi incertae sedis</taxon>
        <taxon>Zoopagomycota</taxon>
        <taxon>Entomophthoromycotina</taxon>
        <taxon>Basidiobolomycetes</taxon>
        <taxon>Basidiobolales</taxon>
        <taxon>Basidiobolaceae</taxon>
        <taxon>Basidiobolus</taxon>
    </lineage>
</organism>
<evidence type="ECO:0000313" key="5">
    <source>
        <dbReference type="Proteomes" id="UP000193498"/>
    </source>
</evidence>
<dbReference type="Proteomes" id="UP000193498">
    <property type="component" value="Unassembled WGS sequence"/>
</dbReference>
<gene>
    <name evidence="2" type="ORF">K493DRAFT_83460</name>
    <name evidence="4" type="ORF">K493DRAFT_83464</name>
    <name evidence="3" type="ORF">K493DRAFT_83465</name>
</gene>
<dbReference type="EMBL" id="MCFE01000057">
    <property type="protein sequence ID" value="ORY02440.1"/>
    <property type="molecule type" value="Genomic_DNA"/>
</dbReference>
<evidence type="ECO:0000313" key="2">
    <source>
        <dbReference type="EMBL" id="ORY02438.1"/>
    </source>
</evidence>
<comment type="caution">
    <text evidence="3">The sequence shown here is derived from an EMBL/GenBank/DDBJ whole genome shotgun (WGS) entry which is preliminary data.</text>
</comment>
<sequence length="83" mass="8953">MRFTYIALLSMVLGASLIDAARQCNNYSKGCKACVCNEWSDTSSCCKGEFNGGNGNCEGIKEGSNVNTFQACCNKKSGFGRCW</sequence>
<reference evidence="3 5" key="1">
    <citation type="submission" date="2016-07" db="EMBL/GenBank/DDBJ databases">
        <title>Pervasive Adenine N6-methylation of Active Genes in Fungi.</title>
        <authorList>
            <consortium name="DOE Joint Genome Institute"/>
            <person name="Mondo S.J."/>
            <person name="Dannebaum R.O."/>
            <person name="Kuo R.C."/>
            <person name="Labutti K."/>
            <person name="Haridas S."/>
            <person name="Kuo A."/>
            <person name="Salamov A."/>
            <person name="Ahrendt S.R."/>
            <person name="Lipzen A."/>
            <person name="Sullivan W."/>
            <person name="Andreopoulos W.B."/>
            <person name="Clum A."/>
            <person name="Lindquist E."/>
            <person name="Daum C."/>
            <person name="Ramamoorthy G.K."/>
            <person name="Gryganskyi A."/>
            <person name="Culley D."/>
            <person name="Magnuson J.K."/>
            <person name="James T.Y."/>
            <person name="O'Malley M.A."/>
            <person name="Stajich J.E."/>
            <person name="Spatafora J.W."/>
            <person name="Visel A."/>
            <person name="Grigoriev I.V."/>
        </authorList>
    </citation>
    <scope>NUCLEOTIDE SEQUENCE [LARGE SCALE GENOMIC DNA]</scope>
    <source>
        <strain evidence="3 5">CBS 931.73</strain>
    </source>
</reference>
<evidence type="ECO:0000313" key="4">
    <source>
        <dbReference type="EMBL" id="ORY02440.1"/>
    </source>
</evidence>
<name>A0A1Y1YWU5_9FUNG</name>
<dbReference type="OrthoDB" id="2335437at2759"/>